<keyword evidence="1" id="KW-0106">Calcium</keyword>
<dbReference type="PROSITE" id="PS50268">
    <property type="entry name" value="CADHERIN_2"/>
    <property type="match status" value="1"/>
</dbReference>
<reference evidence="3" key="3">
    <citation type="submission" date="2025-09" db="UniProtKB">
        <authorList>
            <consortium name="Ensembl"/>
        </authorList>
    </citation>
    <scope>IDENTIFICATION</scope>
</reference>
<dbReference type="Proteomes" id="UP001501920">
    <property type="component" value="Chromosome 11"/>
</dbReference>
<keyword evidence="4" id="KW-1185">Reference proteome</keyword>
<dbReference type="Ensembl" id="ENSPNAT00000074228.1">
    <property type="protein sequence ID" value="ENSPNAP00000075037.1"/>
    <property type="gene ID" value="ENSPNAG00000036329.1"/>
</dbReference>
<evidence type="ECO:0000313" key="3">
    <source>
        <dbReference type="Ensembl" id="ENSPNAP00000075037.1"/>
    </source>
</evidence>
<feature type="domain" description="Cadherin" evidence="2">
    <location>
        <begin position="19"/>
        <end position="127"/>
    </location>
</feature>
<organism evidence="3 4">
    <name type="scientific">Pygocentrus nattereri</name>
    <name type="common">Red-bellied piranha</name>
    <dbReference type="NCBI Taxonomy" id="42514"/>
    <lineage>
        <taxon>Eukaryota</taxon>
        <taxon>Metazoa</taxon>
        <taxon>Chordata</taxon>
        <taxon>Craniata</taxon>
        <taxon>Vertebrata</taxon>
        <taxon>Euteleostomi</taxon>
        <taxon>Actinopterygii</taxon>
        <taxon>Neopterygii</taxon>
        <taxon>Teleostei</taxon>
        <taxon>Ostariophysi</taxon>
        <taxon>Characiformes</taxon>
        <taxon>Characoidei</taxon>
        <taxon>Pygocentrus</taxon>
    </lineage>
</organism>
<reference evidence="3" key="2">
    <citation type="submission" date="2025-08" db="UniProtKB">
        <authorList>
            <consortium name="Ensembl"/>
        </authorList>
    </citation>
    <scope>IDENTIFICATION</scope>
</reference>
<evidence type="ECO:0000313" key="4">
    <source>
        <dbReference type="Proteomes" id="UP001501920"/>
    </source>
</evidence>
<evidence type="ECO:0000256" key="1">
    <source>
        <dbReference type="PROSITE-ProRule" id="PRU00043"/>
    </source>
</evidence>
<dbReference type="AlphaFoldDB" id="A0AAR2LK43"/>
<name>A0AAR2LK43_PYGNA</name>
<dbReference type="GO" id="GO:0005509">
    <property type="term" value="F:calcium ion binding"/>
    <property type="evidence" value="ECO:0007669"/>
    <property type="project" value="UniProtKB-UniRule"/>
</dbReference>
<proteinExistence type="predicted"/>
<dbReference type="InterPro" id="IPR002126">
    <property type="entry name" value="Cadherin-like_dom"/>
</dbReference>
<accession>A0AAR2LK43</accession>
<protein>
    <recommendedName>
        <fullName evidence="2">Cadherin domain-containing protein</fullName>
    </recommendedName>
</protein>
<dbReference type="GO" id="GO:0007156">
    <property type="term" value="P:homophilic cell adhesion via plasma membrane adhesion molecules"/>
    <property type="evidence" value="ECO:0007669"/>
    <property type="project" value="InterPro"/>
</dbReference>
<dbReference type="GO" id="GO:0016020">
    <property type="term" value="C:membrane"/>
    <property type="evidence" value="ECO:0007669"/>
    <property type="project" value="InterPro"/>
</dbReference>
<dbReference type="GeneTree" id="ENSGT00980000200289"/>
<evidence type="ECO:0000259" key="2">
    <source>
        <dbReference type="PROSITE" id="PS50268"/>
    </source>
</evidence>
<sequence>MNCKISLLVSGPIFGLTLEGLPAAVRLKENSPAGTDVFCFEIDLSTGVSIAPGFPLILNSNPLTPDFMVSMVNSTHTKVTVTGSPNLDFESPSTHFVLQHLVVDNSKDFDLQTLTIILTDVDEPPVFLDETMNLFITFVHWCVCNPAINKMSLWFINVIKTSPSQSQSCT</sequence>
<reference evidence="3 4" key="1">
    <citation type="submission" date="2020-10" db="EMBL/GenBank/DDBJ databases">
        <title>Pygocentrus nattereri (red-bellied piranha) genome, fPygNat1, primary haplotype.</title>
        <authorList>
            <person name="Myers G."/>
            <person name="Meyer A."/>
            <person name="Karagic N."/>
            <person name="Pippel M."/>
            <person name="Winkler S."/>
            <person name="Tracey A."/>
            <person name="Wood J."/>
            <person name="Formenti G."/>
            <person name="Howe K."/>
            <person name="Fedrigo O."/>
            <person name="Jarvis E.D."/>
        </authorList>
    </citation>
    <scope>NUCLEOTIDE SEQUENCE [LARGE SCALE GENOMIC DNA]</scope>
</reference>